<evidence type="ECO:0000256" key="3">
    <source>
        <dbReference type="ARBA" id="ARBA00022729"/>
    </source>
</evidence>
<dbReference type="InterPro" id="IPR038404">
    <property type="entry name" value="TRAP_DctP_sf"/>
</dbReference>
<dbReference type="eggNOG" id="COG1638">
    <property type="taxonomic scope" value="Bacteria"/>
</dbReference>
<reference evidence="5 6" key="2">
    <citation type="journal article" date="2010" name="Stand. Genomic Sci.">
        <title>Complete genome sequence of Xylanimonas cellulosilytica type strain (XIL07).</title>
        <authorList>
            <person name="Foster B."/>
            <person name="Pukall R."/>
            <person name="Abt B."/>
            <person name="Nolan M."/>
            <person name="Glavina Del Rio T."/>
            <person name="Chen F."/>
            <person name="Lucas S."/>
            <person name="Tice H."/>
            <person name="Pitluck S."/>
            <person name="Cheng J.-F."/>
            <person name="Chertkov O."/>
            <person name="Brettin T."/>
            <person name="Han C."/>
            <person name="Detter J.C."/>
            <person name="Bruce D."/>
            <person name="Goodwin L."/>
            <person name="Ivanova N."/>
            <person name="Mavromatis K."/>
            <person name="Pati A."/>
            <person name="Mikhailova N."/>
            <person name="Chen A."/>
            <person name="Palaniappan K."/>
            <person name="Land M."/>
            <person name="Hauser L."/>
            <person name="Chang Y.-J."/>
            <person name="Jeffries C.D."/>
            <person name="Chain P."/>
            <person name="Rohde M."/>
            <person name="Goeker M."/>
            <person name="Bristow J."/>
            <person name="Eisen J.A."/>
            <person name="Markowitz V."/>
            <person name="Hugenholtz P."/>
            <person name="Kyrpides N.C."/>
            <person name="Klenk H.-P."/>
            <person name="Lapidus A."/>
        </authorList>
    </citation>
    <scope>NUCLEOTIDE SEQUENCE [LARGE SCALE GENOMIC DNA]</scope>
    <source>
        <strain evidence="6">DSM 15894 / CECT 5975 / LMG 20990 / XIL07</strain>
    </source>
</reference>
<protein>
    <submittedName>
        <fullName evidence="5">TRAP dicarboxylate transporter-DctP subunit</fullName>
    </submittedName>
</protein>
<dbReference type="Proteomes" id="UP000002255">
    <property type="component" value="Chromosome"/>
</dbReference>
<organism evidence="5 6">
    <name type="scientific">Xylanimonas cellulosilytica (strain DSM 15894 / JCM 12276 / CECT 5975 / KCTC 9989 / LMG 20990 / NBRC 107835 / XIL07)</name>
    <dbReference type="NCBI Taxonomy" id="446471"/>
    <lineage>
        <taxon>Bacteria</taxon>
        <taxon>Bacillati</taxon>
        <taxon>Actinomycetota</taxon>
        <taxon>Actinomycetes</taxon>
        <taxon>Micrococcales</taxon>
        <taxon>Promicromonosporaceae</taxon>
        <taxon>Xylanimonas</taxon>
    </lineage>
</organism>
<feature type="signal peptide" evidence="4">
    <location>
        <begin position="1"/>
        <end position="26"/>
    </location>
</feature>
<sequence length="468" mass="50356">MKASTLAAAAVAVVLVAAGCTPAAQSAEPVTLRVGTDDRPGRPSADQIEEFARHVSDLSEGRITIEPVWQAVGDEDHRPDWDQQVARLVMSGELEMGLIPSRSWDTEGVETLRPLTTPFLVDSDELLAEILTSDLADEMMAGLDEVGVVGLSIFPEGLRHPFGYEKALAGPEDYAGGTLRVPTSATSREMFAVFGASTNDVPPDPEEHIGIESGFLFLPGGIATSNVTFYPKANVLVTNEAVFDGLAAGDREILERAAAQTLEWTVANLPRESALAQEFCEGGGVVRHATDQQLAELTRAAEPVIEGVRAADRRNGLVLDAITQLKADVPTAVPAPECGEDDATGPTGQESVLNGVYRFDVSRNDLIAAGTNRNFTNVGVWTYTLHDGEFELQLAEEESGDLWEESGTYRVDGDRVTFYGPALIPPGDTLTWEKDASGGLVFENVNVSPMEWHVFSQTWEWVADIGTE</sequence>
<comment type="similarity">
    <text evidence="1">Belongs to the bacterial solute-binding protein 7 family.</text>
</comment>
<dbReference type="RefSeq" id="WP_012878235.1">
    <property type="nucleotide sequence ID" value="NC_013530.1"/>
</dbReference>
<dbReference type="AlphaFoldDB" id="D1BS01"/>
<dbReference type="GO" id="GO:0055085">
    <property type="term" value="P:transmembrane transport"/>
    <property type="evidence" value="ECO:0007669"/>
    <property type="project" value="InterPro"/>
</dbReference>
<dbReference type="KEGG" id="xce:Xcel_1462"/>
<keyword evidence="6" id="KW-1185">Reference proteome</keyword>
<feature type="chain" id="PRO_5003021278" evidence="4">
    <location>
        <begin position="27"/>
        <end position="468"/>
    </location>
</feature>
<dbReference type="PANTHER" id="PTHR33376:SF7">
    <property type="entry name" value="C4-DICARBOXYLATE-BINDING PROTEIN DCTB"/>
    <property type="match status" value="1"/>
</dbReference>
<dbReference type="PANTHER" id="PTHR33376">
    <property type="match status" value="1"/>
</dbReference>
<evidence type="ECO:0000256" key="4">
    <source>
        <dbReference type="SAM" id="SignalP"/>
    </source>
</evidence>
<dbReference type="EMBL" id="CP001821">
    <property type="protein sequence ID" value="ACZ30493.1"/>
    <property type="molecule type" value="Genomic_DNA"/>
</dbReference>
<evidence type="ECO:0000256" key="2">
    <source>
        <dbReference type="ARBA" id="ARBA00022448"/>
    </source>
</evidence>
<gene>
    <name evidence="5" type="ordered locus">Xcel_1462</name>
</gene>
<proteinExistence type="inferred from homology"/>
<dbReference type="PROSITE" id="PS51257">
    <property type="entry name" value="PROKAR_LIPOPROTEIN"/>
    <property type="match status" value="1"/>
</dbReference>
<evidence type="ECO:0000256" key="1">
    <source>
        <dbReference type="ARBA" id="ARBA00009023"/>
    </source>
</evidence>
<dbReference type="Gene3D" id="3.40.190.170">
    <property type="entry name" value="Bacterial extracellular solute-binding protein, family 7"/>
    <property type="match status" value="2"/>
</dbReference>
<dbReference type="STRING" id="446471.Xcel_1462"/>
<reference evidence="6" key="1">
    <citation type="submission" date="2009-11" db="EMBL/GenBank/DDBJ databases">
        <title>The complete chromosome of Xylanimonas cellulosilytica DSM 15894.</title>
        <authorList>
            <consortium name="US DOE Joint Genome Institute (JGI-PGF)"/>
            <person name="Lucas S."/>
            <person name="Copeland A."/>
            <person name="Lapidus A."/>
            <person name="Glavina del Rio T."/>
            <person name="Dalin E."/>
            <person name="Tice H."/>
            <person name="Bruce D."/>
            <person name="Goodwin L."/>
            <person name="Pitluck S."/>
            <person name="Kyrpides N."/>
            <person name="Mavromatis K."/>
            <person name="Ivanova N."/>
            <person name="Mikhailova N."/>
            <person name="Foster B."/>
            <person name="Clum A."/>
            <person name="Brettin T."/>
            <person name="Detter J.C."/>
            <person name="Han C."/>
            <person name="Larimer F."/>
            <person name="Land M."/>
            <person name="Hauser L."/>
            <person name="Markowitz V."/>
            <person name="Cheng J.F."/>
            <person name="Hugenholtz P."/>
            <person name="Woyke T."/>
            <person name="Wu D."/>
            <person name="Gehrich-Schroeter G."/>
            <person name="Schneider S."/>
            <person name="Pukall S.R."/>
            <person name="Klenk H.P."/>
            <person name="Eisen J.A."/>
        </authorList>
    </citation>
    <scope>NUCLEOTIDE SEQUENCE [LARGE SCALE GENOMIC DNA]</scope>
    <source>
        <strain evidence="6">DSM 15894 / CECT 5975 / LMG 20990 / XIL07</strain>
    </source>
</reference>
<evidence type="ECO:0000313" key="5">
    <source>
        <dbReference type="EMBL" id="ACZ30493.1"/>
    </source>
</evidence>
<accession>D1BS01</accession>
<keyword evidence="2" id="KW-0813">Transport</keyword>
<evidence type="ECO:0000313" key="6">
    <source>
        <dbReference type="Proteomes" id="UP000002255"/>
    </source>
</evidence>
<keyword evidence="3 4" id="KW-0732">Signal</keyword>
<name>D1BS01_XYLCX</name>
<dbReference type="InterPro" id="IPR018389">
    <property type="entry name" value="DctP_fam"/>
</dbReference>
<dbReference type="Pfam" id="PF03480">
    <property type="entry name" value="DctP"/>
    <property type="match status" value="2"/>
</dbReference>
<dbReference type="HOGENOM" id="CLU_583871_0_0_11"/>